<dbReference type="Pfam" id="PF07690">
    <property type="entry name" value="MFS_1"/>
    <property type="match status" value="1"/>
</dbReference>
<comment type="subcellular location">
    <subcellularLocation>
        <location evidence="1">Membrane</location>
        <topology evidence="1">Multi-pass membrane protein</topology>
    </subcellularLocation>
</comment>
<evidence type="ECO:0008006" key="20">
    <source>
        <dbReference type="Google" id="ProtNLM"/>
    </source>
</evidence>
<sequence length="645" mass="72251">MVTFGVTQPLAYSVQPTALSVVIPMTPFECHFPGCGLSYRRKEHLTRHAKSHFQTKCFECSFCDRVFARNDTLRQHVRTHHKTRELQYSRAIRACTYCRSRRSRCDGQSPCGACFQRGIECSYTQNSRGRALEQSRSRNPRTSPIPSVETDHPYSFRSPPTQTGGIIQRSESIENSPCRTAPLVQAYFDKFHPKWPFLHLATFDPDNEPPFLAQSVVMMGSWAMMESNAQHTAKDLHKRLTSSIYEQRGKWDISNNHDEPRSQHHEISSSGPTPWPIATYQGILLHLIFSLLQNHDPSDLQLTQVLPEIPSQLLVSLVRSCLKRRMFFYPSILAQFKQGVDPDVFIWLGIEEVKRFNLSLYRVCRHTRVYDTKLLEDAPNFSPRRGPRSPGERLLSLTDLQFAVPDSDELWHATSDLAVKIAGSEAARWLVERYPIVTPDYGGESGTQHALVEAHTPNSIVSQLSTKHAEPSGTEKKEEVRAITGFKWILVVIAILSSHMLFALDNTIVANIQPAIVAQYNEAGRISWLSVGFTICSSATVLPWSKVYTTYNAKWLYIGCVILFMAGSALCGGAPNMNAMIIGRAMAGAGGSGIYLGVLTQLSVNTTVSERPFYIGLTVSEQSQVRPLEAHSLKVPPLVSAIDDV</sequence>
<dbReference type="PROSITE" id="PS00463">
    <property type="entry name" value="ZN2_CY6_FUNGAL_1"/>
    <property type="match status" value="1"/>
</dbReference>
<keyword evidence="9 14" id="KW-0472">Membrane</keyword>
<dbReference type="PANTHER" id="PTHR23501">
    <property type="entry name" value="MAJOR FACILITATOR SUPERFAMILY"/>
    <property type="match status" value="1"/>
</dbReference>
<dbReference type="Gene3D" id="4.10.240.10">
    <property type="entry name" value="Zn(2)-C6 fungal-type DNA-binding domain"/>
    <property type="match status" value="1"/>
</dbReference>
<evidence type="ECO:0000256" key="6">
    <source>
        <dbReference type="ARBA" id="ARBA00022989"/>
    </source>
</evidence>
<dbReference type="Pfam" id="PF04082">
    <property type="entry name" value="Fungal_trans"/>
    <property type="match status" value="1"/>
</dbReference>
<evidence type="ECO:0000259" key="16">
    <source>
        <dbReference type="PROSITE" id="PS50157"/>
    </source>
</evidence>
<dbReference type="Pfam" id="PF00172">
    <property type="entry name" value="Zn_clus"/>
    <property type="match status" value="1"/>
</dbReference>
<comment type="similarity">
    <text evidence="2">Belongs to the major facilitator superfamily. TCR/Tet family.</text>
</comment>
<dbReference type="PROSITE" id="PS50048">
    <property type="entry name" value="ZN2_CY6_FUNGAL_2"/>
    <property type="match status" value="1"/>
</dbReference>
<dbReference type="GO" id="GO:0000981">
    <property type="term" value="F:DNA-binding transcription factor activity, RNA polymerase II-specific"/>
    <property type="evidence" value="ECO:0007669"/>
    <property type="project" value="InterPro"/>
</dbReference>
<dbReference type="InterPro" id="IPR007219">
    <property type="entry name" value="XnlR_reg_dom"/>
</dbReference>
<evidence type="ECO:0000259" key="15">
    <source>
        <dbReference type="PROSITE" id="PS50048"/>
    </source>
</evidence>
<evidence type="ECO:0000313" key="19">
    <source>
        <dbReference type="Proteomes" id="UP000191342"/>
    </source>
</evidence>
<reference evidence="19" key="1">
    <citation type="journal article" date="2017" name="Nat. Microbiol.">
        <title>Global analysis of biosynthetic gene clusters reveals vast potential of secondary metabolite production in Penicillium species.</title>
        <authorList>
            <person name="Nielsen J.C."/>
            <person name="Grijseels S."/>
            <person name="Prigent S."/>
            <person name="Ji B."/>
            <person name="Dainat J."/>
            <person name="Nielsen K.F."/>
            <person name="Frisvad J.C."/>
            <person name="Workman M."/>
            <person name="Nielsen J."/>
        </authorList>
    </citation>
    <scope>NUCLEOTIDE SEQUENCE [LARGE SCALE GENOMIC DNA]</scope>
    <source>
        <strain evidence="19">IBT 14082</strain>
    </source>
</reference>
<evidence type="ECO:0000256" key="8">
    <source>
        <dbReference type="ARBA" id="ARBA00023125"/>
    </source>
</evidence>
<dbReference type="GO" id="GO:0022857">
    <property type="term" value="F:transmembrane transporter activity"/>
    <property type="evidence" value="ECO:0007669"/>
    <property type="project" value="InterPro"/>
</dbReference>
<feature type="transmembrane region" description="Helical" evidence="14">
    <location>
        <begin position="556"/>
        <end position="574"/>
    </location>
</feature>
<feature type="region of interest" description="Disordered" evidence="13">
    <location>
        <begin position="130"/>
        <end position="165"/>
    </location>
</feature>
<feature type="compositionally biased region" description="Basic and acidic residues" evidence="13">
    <location>
        <begin position="252"/>
        <end position="267"/>
    </location>
</feature>
<evidence type="ECO:0000256" key="7">
    <source>
        <dbReference type="ARBA" id="ARBA00023015"/>
    </source>
</evidence>
<keyword evidence="6 14" id="KW-1133">Transmembrane helix</keyword>
<dbReference type="PROSITE" id="PS50850">
    <property type="entry name" value="MFS"/>
    <property type="match status" value="1"/>
</dbReference>
<protein>
    <recommendedName>
        <fullName evidence="20">Major facilitator superfamily (MFS) profile domain-containing protein</fullName>
    </recommendedName>
</protein>
<evidence type="ECO:0000256" key="9">
    <source>
        <dbReference type="ARBA" id="ARBA00023136"/>
    </source>
</evidence>
<dbReference type="GO" id="GO:0005886">
    <property type="term" value="C:plasma membrane"/>
    <property type="evidence" value="ECO:0007669"/>
    <property type="project" value="TreeGrafter"/>
</dbReference>
<accession>A0A1V6U3M8</accession>
<evidence type="ECO:0000256" key="5">
    <source>
        <dbReference type="ARBA" id="ARBA00022723"/>
    </source>
</evidence>
<evidence type="ECO:0000256" key="10">
    <source>
        <dbReference type="ARBA" id="ARBA00023163"/>
    </source>
</evidence>
<dbReference type="PROSITE" id="PS50157">
    <property type="entry name" value="ZINC_FINGER_C2H2_2"/>
    <property type="match status" value="2"/>
</dbReference>
<keyword evidence="11" id="KW-0539">Nucleus</keyword>
<dbReference type="SMART" id="SM00355">
    <property type="entry name" value="ZnF_C2H2"/>
    <property type="match status" value="2"/>
</dbReference>
<gene>
    <name evidence="18" type="ORF">PENFLA_c001G01511</name>
</gene>
<keyword evidence="3" id="KW-0813">Transport</keyword>
<evidence type="ECO:0000256" key="12">
    <source>
        <dbReference type="PROSITE-ProRule" id="PRU00042"/>
    </source>
</evidence>
<feature type="domain" description="C2H2-type" evidence="16">
    <location>
        <begin position="58"/>
        <end position="85"/>
    </location>
</feature>
<keyword evidence="10" id="KW-0804">Transcription</keyword>
<keyword evidence="4 14" id="KW-0812">Transmembrane</keyword>
<dbReference type="PROSITE" id="PS00028">
    <property type="entry name" value="ZINC_FINGER_C2H2_1"/>
    <property type="match status" value="2"/>
</dbReference>
<dbReference type="InterPro" id="IPR036259">
    <property type="entry name" value="MFS_trans_sf"/>
</dbReference>
<dbReference type="InterPro" id="IPR036864">
    <property type="entry name" value="Zn2-C6_fun-type_DNA-bd_sf"/>
</dbReference>
<dbReference type="AlphaFoldDB" id="A0A1V6U3M8"/>
<dbReference type="InterPro" id="IPR011701">
    <property type="entry name" value="MFS"/>
</dbReference>
<evidence type="ECO:0000313" key="18">
    <source>
        <dbReference type="EMBL" id="OQE33064.1"/>
    </source>
</evidence>
<keyword evidence="12" id="KW-0862">Zinc</keyword>
<keyword evidence="12" id="KW-0863">Zinc-finger</keyword>
<dbReference type="Gene3D" id="3.30.160.60">
    <property type="entry name" value="Classic Zinc Finger"/>
    <property type="match status" value="2"/>
</dbReference>
<evidence type="ECO:0000256" key="1">
    <source>
        <dbReference type="ARBA" id="ARBA00004141"/>
    </source>
</evidence>
<dbReference type="InterPro" id="IPR001138">
    <property type="entry name" value="Zn2Cys6_DnaBD"/>
</dbReference>
<dbReference type="GO" id="GO:0008270">
    <property type="term" value="F:zinc ion binding"/>
    <property type="evidence" value="ECO:0007669"/>
    <property type="project" value="UniProtKB-KW"/>
</dbReference>
<feature type="domain" description="C2H2-type" evidence="16">
    <location>
        <begin position="28"/>
        <end position="57"/>
    </location>
</feature>
<feature type="domain" description="Zn(2)-C6 fungal-type" evidence="15">
    <location>
        <begin position="94"/>
        <end position="123"/>
    </location>
</feature>
<feature type="domain" description="Major facilitator superfamily (MFS) profile" evidence="17">
    <location>
        <begin position="491"/>
        <end position="645"/>
    </location>
</feature>
<evidence type="ECO:0000256" key="11">
    <source>
        <dbReference type="ARBA" id="ARBA00023242"/>
    </source>
</evidence>
<comment type="caution">
    <text evidence="18">The sequence shown here is derived from an EMBL/GenBank/DDBJ whole genome shotgun (WGS) entry which is preliminary data.</text>
</comment>
<evidence type="ECO:0000256" key="4">
    <source>
        <dbReference type="ARBA" id="ARBA00022692"/>
    </source>
</evidence>
<feature type="transmembrane region" description="Helical" evidence="14">
    <location>
        <begin position="525"/>
        <end position="544"/>
    </location>
</feature>
<proteinExistence type="inferred from homology"/>
<keyword evidence="19" id="KW-1185">Reference proteome</keyword>
<dbReference type="SUPFAM" id="SSF103473">
    <property type="entry name" value="MFS general substrate transporter"/>
    <property type="match status" value="1"/>
</dbReference>
<dbReference type="CDD" id="cd00067">
    <property type="entry name" value="GAL4"/>
    <property type="match status" value="1"/>
</dbReference>
<dbReference type="SMART" id="SM00066">
    <property type="entry name" value="GAL4"/>
    <property type="match status" value="1"/>
</dbReference>
<dbReference type="OrthoDB" id="10261408at2759"/>
<dbReference type="SUPFAM" id="SSF57701">
    <property type="entry name" value="Zn2/Cys6 DNA-binding domain"/>
    <property type="match status" value="1"/>
</dbReference>
<feature type="region of interest" description="Disordered" evidence="13">
    <location>
        <begin position="252"/>
        <end position="273"/>
    </location>
</feature>
<evidence type="ECO:0000256" key="2">
    <source>
        <dbReference type="ARBA" id="ARBA00007520"/>
    </source>
</evidence>
<name>A0A1V6U3M8_9EURO</name>
<dbReference type="InterPro" id="IPR013087">
    <property type="entry name" value="Znf_C2H2_type"/>
</dbReference>
<dbReference type="PANTHER" id="PTHR23501:SF12">
    <property type="entry name" value="MAJOR FACILITATOR SUPERFAMILY (MFS) PROFILE DOMAIN-CONTAINING PROTEIN-RELATED"/>
    <property type="match status" value="1"/>
</dbReference>
<keyword evidence="7" id="KW-0805">Transcription regulation</keyword>
<dbReference type="Gene3D" id="1.20.1250.20">
    <property type="entry name" value="MFS general substrate transporter like domains"/>
    <property type="match status" value="1"/>
</dbReference>
<feature type="transmembrane region" description="Helical" evidence="14">
    <location>
        <begin position="485"/>
        <end position="504"/>
    </location>
</feature>
<dbReference type="SUPFAM" id="SSF57667">
    <property type="entry name" value="beta-beta-alpha zinc fingers"/>
    <property type="match status" value="1"/>
</dbReference>
<keyword evidence="8" id="KW-0238">DNA-binding</keyword>
<keyword evidence="5" id="KW-0479">Metal-binding</keyword>
<dbReference type="InterPro" id="IPR020846">
    <property type="entry name" value="MFS_dom"/>
</dbReference>
<dbReference type="InterPro" id="IPR036236">
    <property type="entry name" value="Znf_C2H2_sf"/>
</dbReference>
<dbReference type="GO" id="GO:0003677">
    <property type="term" value="F:DNA binding"/>
    <property type="evidence" value="ECO:0007669"/>
    <property type="project" value="UniProtKB-KW"/>
</dbReference>
<dbReference type="Pfam" id="PF00096">
    <property type="entry name" value="zf-C2H2"/>
    <property type="match status" value="2"/>
</dbReference>
<evidence type="ECO:0000259" key="17">
    <source>
        <dbReference type="PROSITE" id="PS50850"/>
    </source>
</evidence>
<evidence type="ECO:0000256" key="13">
    <source>
        <dbReference type="SAM" id="MobiDB-lite"/>
    </source>
</evidence>
<dbReference type="GO" id="GO:0006351">
    <property type="term" value="P:DNA-templated transcription"/>
    <property type="evidence" value="ECO:0007669"/>
    <property type="project" value="InterPro"/>
</dbReference>
<evidence type="ECO:0000256" key="14">
    <source>
        <dbReference type="SAM" id="Phobius"/>
    </source>
</evidence>
<organism evidence="18 19">
    <name type="scientific">Penicillium flavigenum</name>
    <dbReference type="NCBI Taxonomy" id="254877"/>
    <lineage>
        <taxon>Eukaryota</taxon>
        <taxon>Fungi</taxon>
        <taxon>Dikarya</taxon>
        <taxon>Ascomycota</taxon>
        <taxon>Pezizomycotina</taxon>
        <taxon>Eurotiomycetes</taxon>
        <taxon>Eurotiomycetidae</taxon>
        <taxon>Eurotiales</taxon>
        <taxon>Aspergillaceae</taxon>
        <taxon>Penicillium</taxon>
    </lineage>
</organism>
<evidence type="ECO:0000256" key="3">
    <source>
        <dbReference type="ARBA" id="ARBA00022448"/>
    </source>
</evidence>
<dbReference type="Proteomes" id="UP000191342">
    <property type="component" value="Unassembled WGS sequence"/>
</dbReference>
<dbReference type="EMBL" id="MLQL01000001">
    <property type="protein sequence ID" value="OQE33064.1"/>
    <property type="molecule type" value="Genomic_DNA"/>
</dbReference>